<dbReference type="Pfam" id="PF03142">
    <property type="entry name" value="Chitin_synth_2"/>
    <property type="match status" value="1"/>
</dbReference>
<dbReference type="PANTHER" id="PTHR22914:SF41">
    <property type="entry name" value="CHITIN SYNTHASE 7"/>
    <property type="match status" value="1"/>
</dbReference>
<proteinExistence type="predicted"/>
<dbReference type="GO" id="GO:0030428">
    <property type="term" value="C:cell septum"/>
    <property type="evidence" value="ECO:0007669"/>
    <property type="project" value="TreeGrafter"/>
</dbReference>
<evidence type="ECO:0000313" key="7">
    <source>
        <dbReference type="Proteomes" id="UP000054350"/>
    </source>
</evidence>
<name>A0A0L0RXD9_ALLM3</name>
<dbReference type="InterPro" id="IPR004835">
    <property type="entry name" value="Chitin_synth"/>
</dbReference>
<keyword evidence="2 5" id="KW-0812">Transmembrane</keyword>
<protein>
    <recommendedName>
        <fullName evidence="8">Chitin synthase</fullName>
    </recommendedName>
</protein>
<dbReference type="GO" id="GO:0016020">
    <property type="term" value="C:membrane"/>
    <property type="evidence" value="ECO:0007669"/>
    <property type="project" value="UniProtKB-SubCell"/>
</dbReference>
<dbReference type="EMBL" id="GG745328">
    <property type="protein sequence ID" value="KNE54726.1"/>
    <property type="molecule type" value="Genomic_DNA"/>
</dbReference>
<dbReference type="PANTHER" id="PTHR22914">
    <property type="entry name" value="CHITIN SYNTHASE"/>
    <property type="match status" value="1"/>
</dbReference>
<dbReference type="GO" id="GO:0006031">
    <property type="term" value="P:chitin biosynthetic process"/>
    <property type="evidence" value="ECO:0007669"/>
    <property type="project" value="TreeGrafter"/>
</dbReference>
<evidence type="ECO:0008006" key="8">
    <source>
        <dbReference type="Google" id="ProtNLM"/>
    </source>
</evidence>
<sequence length="735" mass="79662">MPRVRLHPCLRRALVPVLAALLGAVCGLIMFRLYPEICRQSLYNSRHVCSNNLVSVHGYVADLSRATSPRLQTVHAKYAGRDISPLVPRWLILAHRPQNDTLLDGDLSKCVDDALIADAWLALHLDRINNTNVIVGADGRLIKCAAPMSGNCSDSNITGTTATTTSPLPAATNVKGTPTSKTGDWDACINDAADLAELMSLVVGEALISSDVYGHPSTTTMERMGQIRNIDNLLHINGLVLNVTTYLRHALLSRAQSTSANESLIRSGDTAYLPDTLNQWIMDVRTTKDRAMVDHAETLLAERAQDPDELERWKRCLIKLFYVGKLGSVMYRQCWSRNWILLVVLGGSALVFTVKVVFASITAMRRSGPGHGVIRIVDVVFCCAWSRRRRHRLQKQASARSTARTSVDGGPAKLSKFSVTVTADPSASPKTMPVTLDASIGDDDETHRAEHRRGPVLFLVPLFAEPVTVIQRTLSSIVQSEARHKALLVICDGNVQPVGEIKDTYRAVLDHLRYRPPPRLALAAAASGAPLALGHVVGASVTFQYMSTGEGAKQWNVARLFSGYCTDETGATVPYVVLVKIGHPAERAAGTPLPGNRGKRDSLLMALRFLQFAATRPAHCDVTAAATMAEFDGTDGRAPPATSLAQAIYLAFSATGLDPRQIEFLCSVDGDTTVQRTAPRILAEYLTRNRDVAAACGSLIPDNAFRRCGACAPRIGSSSRRTCGSRDSNGQGSRF</sequence>
<keyword evidence="5" id="KW-1133">Transmembrane helix</keyword>
<feature type="transmembrane region" description="Helical" evidence="5">
    <location>
        <begin position="339"/>
        <end position="358"/>
    </location>
</feature>
<organism evidence="6 7">
    <name type="scientific">Allomyces macrogynus (strain ATCC 38327)</name>
    <name type="common">Allomyces javanicus var. macrogynus</name>
    <dbReference type="NCBI Taxonomy" id="578462"/>
    <lineage>
        <taxon>Eukaryota</taxon>
        <taxon>Fungi</taxon>
        <taxon>Fungi incertae sedis</taxon>
        <taxon>Blastocladiomycota</taxon>
        <taxon>Blastocladiomycetes</taxon>
        <taxon>Blastocladiales</taxon>
        <taxon>Blastocladiaceae</taxon>
        <taxon>Allomyces</taxon>
    </lineage>
</organism>
<dbReference type="GO" id="GO:0004100">
    <property type="term" value="F:chitin synthase activity"/>
    <property type="evidence" value="ECO:0007669"/>
    <property type="project" value="InterPro"/>
</dbReference>
<evidence type="ECO:0000313" key="6">
    <source>
        <dbReference type="EMBL" id="KNE54726.1"/>
    </source>
</evidence>
<comment type="subcellular location">
    <subcellularLocation>
        <location evidence="1">Membrane</location>
        <topology evidence="1">Multi-pass membrane protein</topology>
    </subcellularLocation>
</comment>
<accession>A0A0L0RXD9</accession>
<dbReference type="Proteomes" id="UP000054350">
    <property type="component" value="Unassembled WGS sequence"/>
</dbReference>
<dbReference type="AlphaFoldDB" id="A0A0L0RXD9"/>
<evidence type="ECO:0000256" key="1">
    <source>
        <dbReference type="ARBA" id="ARBA00004141"/>
    </source>
</evidence>
<evidence type="ECO:0000256" key="2">
    <source>
        <dbReference type="ARBA" id="ARBA00022692"/>
    </source>
</evidence>
<feature type="region of interest" description="Disordered" evidence="4">
    <location>
        <begin position="716"/>
        <end position="735"/>
    </location>
</feature>
<evidence type="ECO:0000256" key="3">
    <source>
        <dbReference type="ARBA" id="ARBA00023136"/>
    </source>
</evidence>
<reference evidence="6 7" key="1">
    <citation type="submission" date="2009-11" db="EMBL/GenBank/DDBJ databases">
        <title>Annotation of Allomyces macrogynus ATCC 38327.</title>
        <authorList>
            <consortium name="The Broad Institute Genome Sequencing Platform"/>
            <person name="Russ C."/>
            <person name="Cuomo C."/>
            <person name="Burger G."/>
            <person name="Gray M.W."/>
            <person name="Holland P.W.H."/>
            <person name="King N."/>
            <person name="Lang F.B.F."/>
            <person name="Roger A.J."/>
            <person name="Ruiz-Trillo I."/>
            <person name="Young S.K."/>
            <person name="Zeng Q."/>
            <person name="Gargeya S."/>
            <person name="Fitzgerald M."/>
            <person name="Haas B."/>
            <person name="Abouelleil A."/>
            <person name="Alvarado L."/>
            <person name="Arachchi H.M."/>
            <person name="Berlin A."/>
            <person name="Chapman S.B."/>
            <person name="Gearin G."/>
            <person name="Goldberg J."/>
            <person name="Griggs A."/>
            <person name="Gujja S."/>
            <person name="Hansen M."/>
            <person name="Heiman D."/>
            <person name="Howarth C."/>
            <person name="Larimer J."/>
            <person name="Lui A."/>
            <person name="MacDonald P.J.P."/>
            <person name="McCowen C."/>
            <person name="Montmayeur A."/>
            <person name="Murphy C."/>
            <person name="Neiman D."/>
            <person name="Pearson M."/>
            <person name="Priest M."/>
            <person name="Roberts A."/>
            <person name="Saif S."/>
            <person name="Shea T."/>
            <person name="Sisk P."/>
            <person name="Stolte C."/>
            <person name="Sykes S."/>
            <person name="Wortman J."/>
            <person name="Nusbaum C."/>
            <person name="Birren B."/>
        </authorList>
    </citation>
    <scope>NUCLEOTIDE SEQUENCE [LARGE SCALE GENOMIC DNA]</scope>
    <source>
        <strain evidence="6 7">ATCC 38327</strain>
    </source>
</reference>
<dbReference type="eggNOG" id="KOG2571">
    <property type="taxonomic scope" value="Eukaryota"/>
</dbReference>
<evidence type="ECO:0000256" key="5">
    <source>
        <dbReference type="SAM" id="Phobius"/>
    </source>
</evidence>
<dbReference type="OrthoDB" id="2235682at2759"/>
<feature type="transmembrane region" description="Helical" evidence="5">
    <location>
        <begin position="12"/>
        <end position="34"/>
    </location>
</feature>
<gene>
    <name evidence="6" type="ORF">AMAG_00686</name>
</gene>
<evidence type="ECO:0000256" key="4">
    <source>
        <dbReference type="SAM" id="MobiDB-lite"/>
    </source>
</evidence>
<dbReference type="VEuPathDB" id="FungiDB:AMAG_00686"/>
<keyword evidence="3 5" id="KW-0472">Membrane</keyword>
<dbReference type="STRING" id="578462.A0A0L0RXD9"/>
<keyword evidence="7" id="KW-1185">Reference proteome</keyword>
<dbReference type="GO" id="GO:0071944">
    <property type="term" value="C:cell periphery"/>
    <property type="evidence" value="ECO:0007669"/>
    <property type="project" value="TreeGrafter"/>
</dbReference>
<reference evidence="7" key="2">
    <citation type="submission" date="2009-11" db="EMBL/GenBank/DDBJ databases">
        <title>The Genome Sequence of Allomyces macrogynus strain ATCC 38327.</title>
        <authorList>
            <consortium name="The Broad Institute Genome Sequencing Platform"/>
            <person name="Russ C."/>
            <person name="Cuomo C."/>
            <person name="Shea T."/>
            <person name="Young S.K."/>
            <person name="Zeng Q."/>
            <person name="Koehrsen M."/>
            <person name="Haas B."/>
            <person name="Borodovsky M."/>
            <person name="Guigo R."/>
            <person name="Alvarado L."/>
            <person name="Berlin A."/>
            <person name="Borenstein D."/>
            <person name="Chen Z."/>
            <person name="Engels R."/>
            <person name="Freedman E."/>
            <person name="Gellesch M."/>
            <person name="Goldberg J."/>
            <person name="Griggs A."/>
            <person name="Gujja S."/>
            <person name="Heiman D."/>
            <person name="Hepburn T."/>
            <person name="Howarth C."/>
            <person name="Jen D."/>
            <person name="Larson L."/>
            <person name="Lewis B."/>
            <person name="Mehta T."/>
            <person name="Park D."/>
            <person name="Pearson M."/>
            <person name="Roberts A."/>
            <person name="Saif S."/>
            <person name="Shenoy N."/>
            <person name="Sisk P."/>
            <person name="Stolte C."/>
            <person name="Sykes S."/>
            <person name="Walk T."/>
            <person name="White J."/>
            <person name="Yandava C."/>
            <person name="Burger G."/>
            <person name="Gray M.W."/>
            <person name="Holland P.W.H."/>
            <person name="King N."/>
            <person name="Lang F.B.F."/>
            <person name="Roger A.J."/>
            <person name="Ruiz-Trillo I."/>
            <person name="Lander E."/>
            <person name="Nusbaum C."/>
        </authorList>
    </citation>
    <scope>NUCLEOTIDE SEQUENCE [LARGE SCALE GENOMIC DNA]</scope>
    <source>
        <strain evidence="7">ATCC 38327</strain>
    </source>
</reference>